<evidence type="ECO:0000313" key="1">
    <source>
        <dbReference type="EMBL" id="SFE07814.1"/>
    </source>
</evidence>
<name>A0A1I1XK64_PSEOC</name>
<reference evidence="2" key="1">
    <citation type="submission" date="2016-10" db="EMBL/GenBank/DDBJ databases">
        <authorList>
            <person name="Varghese N."/>
            <person name="Submissions S."/>
        </authorList>
    </citation>
    <scope>NUCLEOTIDE SEQUENCE [LARGE SCALE GENOMIC DNA]</scope>
    <source>
        <strain evidence="2">JCM 2783</strain>
    </source>
</reference>
<proteinExistence type="predicted"/>
<accession>A0A1I1XK64</accession>
<dbReference type="RefSeq" id="WP_093506046.1">
    <property type="nucleotide sequence ID" value="NZ_BSSG01000008.1"/>
</dbReference>
<gene>
    <name evidence="1" type="ORF">SAMN05216372_10879</name>
</gene>
<dbReference type="EMBL" id="FOMO01000008">
    <property type="protein sequence ID" value="SFE07814.1"/>
    <property type="molecule type" value="Genomic_DNA"/>
</dbReference>
<dbReference type="AlphaFoldDB" id="A0A1I1XK64"/>
<dbReference type="Proteomes" id="UP000243950">
    <property type="component" value="Unassembled WGS sequence"/>
</dbReference>
<sequence>MSRRKTAALTTPDGRYLIVRGRLWRCSNPELNEAQRQALVGELMEARRLVKAAKAVDDAESLRQARGQVQASKVALGERGPVWWRDGAPDYNRYLVANSPYAEWFASLDCARDESPCSTQP</sequence>
<organism evidence="1 2">
    <name type="scientific">Pseudomonas straminea</name>
    <dbReference type="NCBI Taxonomy" id="47882"/>
    <lineage>
        <taxon>Bacteria</taxon>
        <taxon>Pseudomonadati</taxon>
        <taxon>Pseudomonadota</taxon>
        <taxon>Gammaproteobacteria</taxon>
        <taxon>Pseudomonadales</taxon>
        <taxon>Pseudomonadaceae</taxon>
        <taxon>Phytopseudomonas</taxon>
    </lineage>
</organism>
<protein>
    <submittedName>
        <fullName evidence="1">Uncharacterized protein</fullName>
    </submittedName>
</protein>
<evidence type="ECO:0000313" key="2">
    <source>
        <dbReference type="Proteomes" id="UP000243950"/>
    </source>
</evidence>
<keyword evidence="2" id="KW-1185">Reference proteome</keyword>